<evidence type="ECO:0000313" key="2">
    <source>
        <dbReference type="EMBL" id="KAF7684554.1"/>
    </source>
</evidence>
<comment type="caution">
    <text evidence="2">The sequence shown here is derived from an EMBL/GenBank/DDBJ whole genome shotgun (WGS) entry which is preliminary data.</text>
</comment>
<dbReference type="SUPFAM" id="SSF47923">
    <property type="entry name" value="Ypt/Rab-GAP domain of gyp1p"/>
    <property type="match status" value="2"/>
</dbReference>
<protein>
    <submittedName>
        <fullName evidence="2">GTPase-activating protein gyp1</fullName>
    </submittedName>
</protein>
<dbReference type="Gene3D" id="1.10.10.750">
    <property type="entry name" value="Ypt/Rab-GAP domain of gyp1p, domain 1"/>
    <property type="match status" value="1"/>
</dbReference>
<dbReference type="PANTHER" id="PTHR22957">
    <property type="entry name" value="TBC1 DOMAIN FAMILY MEMBER GTPASE-ACTIVATING PROTEIN"/>
    <property type="match status" value="1"/>
</dbReference>
<dbReference type="PROSITE" id="PS50086">
    <property type="entry name" value="TBC_RABGAP"/>
    <property type="match status" value="1"/>
</dbReference>
<feature type="domain" description="Rab-GAP TBC" evidence="1">
    <location>
        <begin position="38"/>
        <end position="265"/>
    </location>
</feature>
<accession>A0ABQ7I272</accession>
<evidence type="ECO:0000313" key="3">
    <source>
        <dbReference type="Proteomes" id="UP001516464"/>
    </source>
</evidence>
<reference evidence="2 3" key="1">
    <citation type="submission" date="2019-01" db="EMBL/GenBank/DDBJ databases">
        <title>Genomes sequencing and comparative genomics of infectious freshwater microsporidia, Cucumispora dikerogammari and Thelohania contejeani.</title>
        <authorList>
            <person name="Cormier A."/>
            <person name="Giraud I."/>
            <person name="Wattier R."/>
            <person name="Teixeira M."/>
            <person name="Grandjean F."/>
            <person name="Rigaud T."/>
            <person name="Cordaux R."/>
        </authorList>
    </citation>
    <scope>NUCLEOTIDE SEQUENCE [LARGE SCALE GENOMIC DNA]</scope>
    <source>
        <strain evidence="2">T1</strain>
        <tissue evidence="2">Spores</tissue>
    </source>
</reference>
<dbReference type="InterPro" id="IPR000195">
    <property type="entry name" value="Rab-GAP-TBC_dom"/>
</dbReference>
<organism evidence="2 3">
    <name type="scientific">Astathelohania contejeani</name>
    <dbReference type="NCBI Taxonomy" id="164912"/>
    <lineage>
        <taxon>Eukaryota</taxon>
        <taxon>Fungi</taxon>
        <taxon>Fungi incertae sedis</taxon>
        <taxon>Microsporidia</taxon>
        <taxon>Astathelohaniidae</taxon>
        <taxon>Astathelohania</taxon>
    </lineage>
</organism>
<keyword evidence="3" id="KW-1185">Reference proteome</keyword>
<dbReference type="Proteomes" id="UP001516464">
    <property type="component" value="Unassembled WGS sequence"/>
</dbReference>
<gene>
    <name evidence="2" type="primary">gyp1</name>
    <name evidence="2" type="ORF">TCON_0255</name>
</gene>
<dbReference type="InterPro" id="IPR035969">
    <property type="entry name" value="Rab-GAP_TBC_sf"/>
</dbReference>
<sequence>MFDSDRIAYFEKKEVSLDIFFADKPIDRAKLKRIGWGGIPMKHRPKAWRILLGLNDVNRSLINRLKNYFITVLKYNIPEDFLLKGISFDNMSDHSIVNNKLNIPPRIFHQIKIDVERIESCHKTFFINRNTPVDISYMYTNILSVIALRRSAVSYIQGMADLLVPFITVFSAEKDTNLFIVESSAYHAFSRFVEPLQESIISLQSGILSRFKQTMETIDPALMEHLRNINIEIHQFAFRWFNCYFIREFEMENVLVIIDTMLCSKHENYLDFALYFGTALISYFRSELIEKDFADGLMFLQNIREYKWTLQTLHVVFATAYIHQNIFLN</sequence>
<dbReference type="Pfam" id="PF00566">
    <property type="entry name" value="RabGAP-TBC"/>
    <property type="match status" value="1"/>
</dbReference>
<dbReference type="Gene3D" id="1.10.472.80">
    <property type="entry name" value="Ypt/Rab-GAP domain of gyp1p, domain 3"/>
    <property type="match status" value="1"/>
</dbReference>
<name>A0ABQ7I272_9MICR</name>
<evidence type="ECO:0000259" key="1">
    <source>
        <dbReference type="PROSITE" id="PS50086"/>
    </source>
</evidence>
<dbReference type="Gene3D" id="1.10.8.270">
    <property type="entry name" value="putative rabgap domain of human tbc1 domain family member 14 like domains"/>
    <property type="match status" value="1"/>
</dbReference>
<dbReference type="EMBL" id="SBIQ01000009">
    <property type="protein sequence ID" value="KAF7684554.1"/>
    <property type="molecule type" value="Genomic_DNA"/>
</dbReference>
<proteinExistence type="predicted"/>
<dbReference type="SMART" id="SM00164">
    <property type="entry name" value="TBC"/>
    <property type="match status" value="1"/>
</dbReference>
<dbReference type="PANTHER" id="PTHR22957:SF26">
    <property type="entry name" value="LD44506P"/>
    <property type="match status" value="1"/>
</dbReference>